<accession>A0AAE1DJ87</accession>
<protein>
    <submittedName>
        <fullName evidence="1">Uncharacterized protein</fullName>
    </submittedName>
</protein>
<dbReference type="EMBL" id="JAWDGP010003672">
    <property type="protein sequence ID" value="KAK3771825.1"/>
    <property type="molecule type" value="Genomic_DNA"/>
</dbReference>
<evidence type="ECO:0000313" key="1">
    <source>
        <dbReference type="EMBL" id="KAK3771825.1"/>
    </source>
</evidence>
<sequence>MLQGTSSGSLFFLYTGTRDGIGLQLEPLLLHLALITILSPRQMLESWENFSHIAPLSLKELIIEKIPRAGTSTISASCSVASSEKRGNRWT</sequence>
<keyword evidence="2" id="KW-1185">Reference proteome</keyword>
<dbReference type="AlphaFoldDB" id="A0AAE1DJ87"/>
<comment type="caution">
    <text evidence="1">The sequence shown here is derived from an EMBL/GenBank/DDBJ whole genome shotgun (WGS) entry which is preliminary data.</text>
</comment>
<proteinExistence type="predicted"/>
<reference evidence="1" key="1">
    <citation type="journal article" date="2023" name="G3 (Bethesda)">
        <title>A reference genome for the long-term kleptoplast-retaining sea slug Elysia crispata morphotype clarki.</title>
        <authorList>
            <person name="Eastman K.E."/>
            <person name="Pendleton A.L."/>
            <person name="Shaikh M.A."/>
            <person name="Suttiyut T."/>
            <person name="Ogas R."/>
            <person name="Tomko P."/>
            <person name="Gavelis G."/>
            <person name="Widhalm J.R."/>
            <person name="Wisecaver J.H."/>
        </authorList>
    </citation>
    <scope>NUCLEOTIDE SEQUENCE</scope>
    <source>
        <strain evidence="1">ECLA1</strain>
    </source>
</reference>
<evidence type="ECO:0000313" key="2">
    <source>
        <dbReference type="Proteomes" id="UP001283361"/>
    </source>
</evidence>
<dbReference type="Proteomes" id="UP001283361">
    <property type="component" value="Unassembled WGS sequence"/>
</dbReference>
<organism evidence="1 2">
    <name type="scientific">Elysia crispata</name>
    <name type="common">lettuce slug</name>
    <dbReference type="NCBI Taxonomy" id="231223"/>
    <lineage>
        <taxon>Eukaryota</taxon>
        <taxon>Metazoa</taxon>
        <taxon>Spiralia</taxon>
        <taxon>Lophotrochozoa</taxon>
        <taxon>Mollusca</taxon>
        <taxon>Gastropoda</taxon>
        <taxon>Heterobranchia</taxon>
        <taxon>Euthyneura</taxon>
        <taxon>Panpulmonata</taxon>
        <taxon>Sacoglossa</taxon>
        <taxon>Placobranchoidea</taxon>
        <taxon>Plakobranchidae</taxon>
        <taxon>Elysia</taxon>
    </lineage>
</organism>
<gene>
    <name evidence="1" type="ORF">RRG08_028733</name>
</gene>
<name>A0AAE1DJ87_9GAST</name>